<evidence type="ECO:0000256" key="1">
    <source>
        <dbReference type="ARBA" id="ARBA00023002"/>
    </source>
</evidence>
<dbReference type="SUPFAM" id="SSF50475">
    <property type="entry name" value="FMN-binding split barrel"/>
    <property type="match status" value="1"/>
</dbReference>
<gene>
    <name evidence="3" type="ORF">ACFPFO_10390</name>
</gene>
<dbReference type="InterPro" id="IPR012349">
    <property type="entry name" value="Split_barrel_FMN-bd"/>
</dbReference>
<evidence type="ECO:0000313" key="3">
    <source>
        <dbReference type="EMBL" id="MFC4988156.1"/>
    </source>
</evidence>
<dbReference type="GO" id="GO:0016491">
    <property type="term" value="F:oxidoreductase activity"/>
    <property type="evidence" value="ECO:0007669"/>
    <property type="project" value="UniProtKB-KW"/>
</dbReference>
<keyword evidence="1" id="KW-0560">Oxidoreductase</keyword>
<dbReference type="Gene3D" id="2.30.110.10">
    <property type="entry name" value="Electron Transport, Fmn-binding Protein, Chain A"/>
    <property type="match status" value="1"/>
</dbReference>
<sequence length="148" mass="16407">MNVRGTLEPDEVETFLEETTVPVRLSCRTPGGRLWMVSLWFRFREGVLECATSADADVVSFLAADSHVAFEVSTNDPPYRGVRGNGTATISPDPEKEVLGDLLERYLGTTESDLADRLLDPDRREVRIEIEPETVAGWDYTDRMGGGA</sequence>
<dbReference type="InterPro" id="IPR052019">
    <property type="entry name" value="F420H2_bilvrd_red/Heme_oxyg"/>
</dbReference>
<dbReference type="PANTHER" id="PTHR35176:SF6">
    <property type="entry name" value="HEME OXYGENASE HI_0854-RELATED"/>
    <property type="match status" value="1"/>
</dbReference>
<feature type="region of interest" description="Disordered" evidence="2">
    <location>
        <begin position="75"/>
        <end position="94"/>
    </location>
</feature>
<dbReference type="RefSeq" id="WP_224827568.1">
    <property type="nucleotide sequence ID" value="NZ_JAIVEF010000001.1"/>
</dbReference>
<keyword evidence="4" id="KW-1185">Reference proteome</keyword>
<evidence type="ECO:0000313" key="4">
    <source>
        <dbReference type="Proteomes" id="UP001595925"/>
    </source>
</evidence>
<dbReference type="AlphaFoldDB" id="A0ABD5QEF8"/>
<accession>A0ABD5QEF8</accession>
<dbReference type="PANTHER" id="PTHR35176">
    <property type="entry name" value="HEME OXYGENASE HI_0854-RELATED"/>
    <property type="match status" value="1"/>
</dbReference>
<proteinExistence type="predicted"/>
<evidence type="ECO:0000256" key="2">
    <source>
        <dbReference type="SAM" id="MobiDB-lite"/>
    </source>
</evidence>
<organism evidence="3 4">
    <name type="scientific">Saliphagus infecundisoli</name>
    <dbReference type="NCBI Taxonomy" id="1849069"/>
    <lineage>
        <taxon>Archaea</taxon>
        <taxon>Methanobacteriati</taxon>
        <taxon>Methanobacteriota</taxon>
        <taxon>Stenosarchaea group</taxon>
        <taxon>Halobacteria</taxon>
        <taxon>Halobacteriales</taxon>
        <taxon>Natrialbaceae</taxon>
        <taxon>Saliphagus</taxon>
    </lineage>
</organism>
<dbReference type="Proteomes" id="UP001595925">
    <property type="component" value="Unassembled WGS sequence"/>
</dbReference>
<name>A0ABD5QEF8_9EURY</name>
<reference evidence="3 4" key="1">
    <citation type="journal article" date="2019" name="Int. J. Syst. Evol. Microbiol.">
        <title>The Global Catalogue of Microorganisms (GCM) 10K type strain sequencing project: providing services to taxonomists for standard genome sequencing and annotation.</title>
        <authorList>
            <consortium name="The Broad Institute Genomics Platform"/>
            <consortium name="The Broad Institute Genome Sequencing Center for Infectious Disease"/>
            <person name="Wu L."/>
            <person name="Ma J."/>
        </authorList>
    </citation>
    <scope>NUCLEOTIDE SEQUENCE [LARGE SCALE GENOMIC DNA]</scope>
    <source>
        <strain evidence="3 4">CGMCC 1.15824</strain>
    </source>
</reference>
<protein>
    <submittedName>
        <fullName evidence="3">Pyridoxamine 5'-phosphate oxidase family protein</fullName>
    </submittedName>
</protein>
<dbReference type="EMBL" id="JBHSJG010000036">
    <property type="protein sequence ID" value="MFC4988156.1"/>
    <property type="molecule type" value="Genomic_DNA"/>
</dbReference>
<comment type="caution">
    <text evidence="3">The sequence shown here is derived from an EMBL/GenBank/DDBJ whole genome shotgun (WGS) entry which is preliminary data.</text>
</comment>